<accession>A0A0F9CZX3</accession>
<dbReference type="EMBL" id="LAZR01044138">
    <property type="protein sequence ID" value="KKL05388.1"/>
    <property type="molecule type" value="Genomic_DNA"/>
</dbReference>
<comment type="caution">
    <text evidence="1">The sequence shown here is derived from an EMBL/GenBank/DDBJ whole genome shotgun (WGS) entry which is preliminary data.</text>
</comment>
<sequence length="70" mass="7638">VIHHLRGDITAERWRISSGLFVFEDGLDSSILTINATNGNVTFNNLIGTGNAYVCVHANGTLYRNNTECA</sequence>
<protein>
    <submittedName>
        <fullName evidence="1">Uncharacterized protein</fullName>
    </submittedName>
</protein>
<dbReference type="AlphaFoldDB" id="A0A0F9CZX3"/>
<evidence type="ECO:0000313" key="1">
    <source>
        <dbReference type="EMBL" id="KKL05388.1"/>
    </source>
</evidence>
<organism evidence="1">
    <name type="scientific">marine sediment metagenome</name>
    <dbReference type="NCBI Taxonomy" id="412755"/>
    <lineage>
        <taxon>unclassified sequences</taxon>
        <taxon>metagenomes</taxon>
        <taxon>ecological metagenomes</taxon>
    </lineage>
</organism>
<proteinExistence type="predicted"/>
<gene>
    <name evidence="1" type="ORF">LCGC14_2606500</name>
</gene>
<name>A0A0F9CZX3_9ZZZZ</name>
<reference evidence="1" key="1">
    <citation type="journal article" date="2015" name="Nature">
        <title>Complex archaea that bridge the gap between prokaryotes and eukaryotes.</title>
        <authorList>
            <person name="Spang A."/>
            <person name="Saw J.H."/>
            <person name="Jorgensen S.L."/>
            <person name="Zaremba-Niedzwiedzka K."/>
            <person name="Martijn J."/>
            <person name="Lind A.E."/>
            <person name="van Eijk R."/>
            <person name="Schleper C."/>
            <person name="Guy L."/>
            <person name="Ettema T.J."/>
        </authorList>
    </citation>
    <scope>NUCLEOTIDE SEQUENCE</scope>
</reference>
<feature type="non-terminal residue" evidence="1">
    <location>
        <position position="1"/>
    </location>
</feature>